<dbReference type="PANTHER" id="PTHR11927">
    <property type="entry name" value="GALACTOSIDE 2-L-FUCOSYLTRANSFERASE"/>
    <property type="match status" value="1"/>
</dbReference>
<comment type="caution">
    <text evidence="4">The sequence shown here is derived from an EMBL/GenBank/DDBJ whole genome shotgun (WGS) entry which is preliminary data.</text>
</comment>
<keyword evidence="3" id="KW-0325">Glycoprotein</keyword>
<dbReference type="GO" id="GO:0008107">
    <property type="term" value="F:galactoside 2-alpha-L-fucosyltransferase activity"/>
    <property type="evidence" value="ECO:0007669"/>
    <property type="project" value="InterPro"/>
</dbReference>
<protein>
    <recommendedName>
        <fullName evidence="3">L-Fucosyltransferase</fullName>
        <ecNumber evidence="3">2.4.1.-</ecNumber>
    </recommendedName>
</protein>
<keyword evidence="3" id="KW-0812">Transmembrane</keyword>
<sequence length="759" mass="81995">MRVKLGWVPRLLSILFIIAIFVCINVLWNTSSLSHMTNKALFNSSRFRLSFDAVTDLSNVTAKTDLIKTAIANNDMKFRETGHFSTNASVAPGSIVQHPNLFLTTLQLGQLGNNMFQYAGLLGIAKMNGRTPFFPPSSMIRQVFKITHAKAIAEASTWRRLVEGHHAKYEPMFEHLPLTNLTLVAYLQSHKYFQSVEKEVRQDFQFKEGIQRRAMGLIKFLRPRIGTRTPIGVHVRRSDLLSQKEVTLGSLTAPRSYFQQAFAWMRSRHGDVVFLVATDDPDWCKENILEGNDVILMPDATGDVHLCALAACRHVIMSVGTFGWWAGWLGGGDVIYYTNQYALGSTKGKGFSTEDFFPLHWIGIGDSENSQSLVQTGRAEIPGGGSQGPPGMMDAQLHFEIKNAQGVNLPSGVIGAQNIKVPPGINDALHSGAMGDQNIKVPSGASGAVPSGVINAQDILGSQGTQDVQTDIYNGLLGQQSPMQNLDQRMFAVNTLQNPPVNSPPSNGMSLSYTAENKDKAFQNNMMGPKEEVVGSQSQYAIGENDLAKNSLQTAERNVASTMNANLMEPPSKPVNNPNIAGVQLGNENPVKLMEPAAMSRGVPQNISNQGLQVAAASLNKMEPSMNANVAQRMVGPNTVEKGSSQTLVPYSQNSVIQVEGQLPGTANNQTEMAPPTLGVSGSKTMLNTGLGNKDSQIAGIRNPSSNVLSANAGNIISPLMSVGKDMSRFSPPIQREVTGTKALQVPADNKVLSALTGN</sequence>
<dbReference type="EMBL" id="BLXT01004027">
    <property type="protein sequence ID" value="GFO08980.1"/>
    <property type="molecule type" value="Genomic_DNA"/>
</dbReference>
<keyword evidence="2 3" id="KW-0808">Transferase</keyword>
<keyword evidence="3" id="KW-0333">Golgi apparatus</keyword>
<dbReference type="Proteomes" id="UP000735302">
    <property type="component" value="Unassembled WGS sequence"/>
</dbReference>
<gene>
    <name evidence="4" type="ORF">PoB_003548500</name>
</gene>
<name>A0AAV4ALC9_9GAST</name>
<dbReference type="GO" id="GO:0032580">
    <property type="term" value="C:Golgi cisterna membrane"/>
    <property type="evidence" value="ECO:0007669"/>
    <property type="project" value="UniProtKB-SubCell"/>
</dbReference>
<keyword evidence="5" id="KW-1185">Reference proteome</keyword>
<dbReference type="Pfam" id="PF01531">
    <property type="entry name" value="Glyco_transf_11"/>
    <property type="match status" value="1"/>
</dbReference>
<dbReference type="GO" id="GO:0005975">
    <property type="term" value="P:carbohydrate metabolic process"/>
    <property type="evidence" value="ECO:0007669"/>
    <property type="project" value="InterPro"/>
</dbReference>
<evidence type="ECO:0000256" key="2">
    <source>
        <dbReference type="ARBA" id="ARBA00022679"/>
    </source>
</evidence>
<keyword evidence="1 3" id="KW-0328">Glycosyltransferase</keyword>
<dbReference type="CDD" id="cd11301">
    <property type="entry name" value="Fut1_Fut2_like"/>
    <property type="match status" value="1"/>
</dbReference>
<keyword evidence="3" id="KW-1133">Transmembrane helix</keyword>
<dbReference type="AlphaFoldDB" id="A0AAV4ALC9"/>
<keyword evidence="3" id="KW-0735">Signal-anchor</keyword>
<feature type="transmembrane region" description="Helical" evidence="3">
    <location>
        <begin position="7"/>
        <end position="28"/>
    </location>
</feature>
<comment type="subcellular location">
    <subcellularLocation>
        <location evidence="3">Golgi apparatus</location>
        <location evidence="3">Golgi stack membrane</location>
        <topology evidence="3">Single-pass type II membrane protein</topology>
    </subcellularLocation>
</comment>
<evidence type="ECO:0000256" key="3">
    <source>
        <dbReference type="RuleBase" id="RU363129"/>
    </source>
</evidence>
<reference evidence="4 5" key="1">
    <citation type="journal article" date="2021" name="Elife">
        <title>Chloroplast acquisition without the gene transfer in kleptoplastic sea slugs, Plakobranchus ocellatus.</title>
        <authorList>
            <person name="Maeda T."/>
            <person name="Takahashi S."/>
            <person name="Yoshida T."/>
            <person name="Shimamura S."/>
            <person name="Takaki Y."/>
            <person name="Nagai Y."/>
            <person name="Toyoda A."/>
            <person name="Suzuki Y."/>
            <person name="Arimoto A."/>
            <person name="Ishii H."/>
            <person name="Satoh N."/>
            <person name="Nishiyama T."/>
            <person name="Hasebe M."/>
            <person name="Maruyama T."/>
            <person name="Minagawa J."/>
            <person name="Obokata J."/>
            <person name="Shigenobu S."/>
        </authorList>
    </citation>
    <scope>NUCLEOTIDE SEQUENCE [LARGE SCALE GENOMIC DNA]</scope>
</reference>
<evidence type="ECO:0000313" key="5">
    <source>
        <dbReference type="Proteomes" id="UP000735302"/>
    </source>
</evidence>
<accession>A0AAV4ALC9</accession>
<comment type="pathway">
    <text evidence="3">Protein modification; protein glycosylation.</text>
</comment>
<dbReference type="InterPro" id="IPR002516">
    <property type="entry name" value="Glyco_trans_11"/>
</dbReference>
<dbReference type="EC" id="2.4.1.-" evidence="3"/>
<organism evidence="4 5">
    <name type="scientific">Plakobranchus ocellatus</name>
    <dbReference type="NCBI Taxonomy" id="259542"/>
    <lineage>
        <taxon>Eukaryota</taxon>
        <taxon>Metazoa</taxon>
        <taxon>Spiralia</taxon>
        <taxon>Lophotrochozoa</taxon>
        <taxon>Mollusca</taxon>
        <taxon>Gastropoda</taxon>
        <taxon>Heterobranchia</taxon>
        <taxon>Euthyneura</taxon>
        <taxon>Panpulmonata</taxon>
        <taxon>Sacoglossa</taxon>
        <taxon>Placobranchoidea</taxon>
        <taxon>Plakobranchidae</taxon>
        <taxon>Plakobranchus</taxon>
    </lineage>
</organism>
<evidence type="ECO:0000313" key="4">
    <source>
        <dbReference type="EMBL" id="GFO08980.1"/>
    </source>
</evidence>
<dbReference type="PANTHER" id="PTHR11927:SF9">
    <property type="entry name" value="L-FUCOSYLTRANSFERASE"/>
    <property type="match status" value="1"/>
</dbReference>
<evidence type="ECO:0000256" key="1">
    <source>
        <dbReference type="ARBA" id="ARBA00022676"/>
    </source>
</evidence>
<comment type="similarity">
    <text evidence="3">Belongs to the glycosyltransferase 11 family.</text>
</comment>
<proteinExistence type="inferred from homology"/>
<keyword evidence="3" id="KW-0472">Membrane</keyword>